<reference evidence="3" key="1">
    <citation type="submission" date="2011-01" db="EMBL/GenBank/DDBJ databases">
        <title>Complete sequence of chromosome of Rahnella sp. Y9602.</title>
        <authorList>
            <consortium name="US DOE Joint Genome Institute"/>
            <person name="Lucas S."/>
            <person name="Copeland A."/>
            <person name="Lapidus A."/>
            <person name="Cheng J.-F."/>
            <person name="Goodwin L."/>
            <person name="Pitluck S."/>
            <person name="Lu M."/>
            <person name="Detter J.C."/>
            <person name="Han C."/>
            <person name="Tapia R."/>
            <person name="Land M."/>
            <person name="Hauser L."/>
            <person name="Kyrpides N."/>
            <person name="Ivanova N."/>
            <person name="Ovchinnikova G."/>
            <person name="Pagani I."/>
            <person name="Sobecky P.A."/>
            <person name="Martinez R.J."/>
            <person name="Woyke T."/>
        </authorList>
    </citation>
    <scope>NUCLEOTIDE SEQUENCE [LARGE SCALE GENOMIC DNA]</scope>
    <source>
        <strain evidence="3">Y9602</strain>
    </source>
</reference>
<dbReference type="AlphaFoldDB" id="A0A0H3FGH5"/>
<dbReference type="HOGENOM" id="CLU_2289287_0_0_6"/>
<evidence type="ECO:0000313" key="4">
    <source>
        <dbReference type="Proteomes" id="UP001598201"/>
    </source>
</evidence>
<dbReference type="OrthoDB" id="6506121at2"/>
<protein>
    <submittedName>
        <fullName evidence="1">Uncharacterized protein</fullName>
    </submittedName>
</protein>
<dbReference type="eggNOG" id="ENOG5032A89">
    <property type="taxonomic scope" value="Bacteria"/>
</dbReference>
<reference evidence="2 4" key="3">
    <citation type="submission" date="2024-09" db="EMBL/GenBank/DDBJ databases">
        <title>Genomes of Rahnella.</title>
        <authorList>
            <person name="Mnguni F.C."/>
            <person name="Shin G.Y."/>
            <person name="Coutinho T."/>
        </authorList>
    </citation>
    <scope>NUCLEOTIDE SEQUENCE [LARGE SCALE GENOMIC DNA]</scope>
    <source>
        <strain evidence="2 4">20WA0057</strain>
    </source>
</reference>
<accession>A0A0H3FGH5</accession>
<dbReference type="EMBL" id="JBHUCJ010000033">
    <property type="protein sequence ID" value="MFD3224735.1"/>
    <property type="molecule type" value="Genomic_DNA"/>
</dbReference>
<dbReference type="Proteomes" id="UP000007257">
    <property type="component" value="Chromosome"/>
</dbReference>
<dbReference type="EMBL" id="CP002505">
    <property type="protein sequence ID" value="ADW74042.1"/>
    <property type="molecule type" value="Genomic_DNA"/>
</dbReference>
<dbReference type="KEGG" id="rah:Rahaq_2435"/>
<sequence length="101" mass="10963">MSDIFDLRDRAINAAKASLGANWNTVASSAVPQIEALLQLTWEIEKGKGSFRSGEYESLLATQKSTFVAVLTTYEAISAEIAWQALNAVFDVILSGVRNVL</sequence>
<evidence type="ECO:0000313" key="2">
    <source>
        <dbReference type="EMBL" id="MFD3224735.1"/>
    </source>
</evidence>
<organism evidence="1 3">
    <name type="scientific">Rahnella sp. (strain Y9602)</name>
    <dbReference type="NCBI Taxonomy" id="2703885"/>
    <lineage>
        <taxon>Bacteria</taxon>
        <taxon>Pseudomonadati</taxon>
        <taxon>Pseudomonadota</taxon>
        <taxon>Gammaproteobacteria</taxon>
        <taxon>Enterobacterales</taxon>
        <taxon>Yersiniaceae</taxon>
        <taxon>Rahnella</taxon>
    </lineage>
</organism>
<gene>
    <name evidence="1" type="ordered locus">Rahaq_2435</name>
    <name evidence="2" type="ORF">ACFPK4_14415</name>
</gene>
<name>A0A0H3FGH5_RAHSY</name>
<evidence type="ECO:0000313" key="1">
    <source>
        <dbReference type="EMBL" id="ADW74042.1"/>
    </source>
</evidence>
<dbReference type="RefSeq" id="WP_013575742.1">
    <property type="nucleotide sequence ID" value="NC_015061.1"/>
</dbReference>
<proteinExistence type="predicted"/>
<keyword evidence="4" id="KW-1185">Reference proteome</keyword>
<evidence type="ECO:0000313" key="3">
    <source>
        <dbReference type="Proteomes" id="UP000007257"/>
    </source>
</evidence>
<dbReference type="GeneID" id="95416948"/>
<reference evidence="1 3" key="2">
    <citation type="journal article" date="2012" name="J. Bacteriol.">
        <title>Complete Genome Sequence of Rahnella sp. Strain Y9602, a Gammaproteobacterium Isolate from Metal- and Radionuclide-Contaminated Soil.</title>
        <authorList>
            <person name="Martinez R.J."/>
            <person name="Bruce D."/>
            <person name="Detter C."/>
            <person name="Goodwin L.A."/>
            <person name="Han J."/>
            <person name="Han C.S."/>
            <person name="Held B."/>
            <person name="Land M.L."/>
            <person name="Mikhailova N."/>
            <person name="Nolan M."/>
            <person name="Pennacchio L."/>
            <person name="Pitluck S."/>
            <person name="Tapia R."/>
            <person name="Woyke T."/>
            <person name="Sobecky P.A."/>
        </authorList>
    </citation>
    <scope>NUCLEOTIDE SEQUENCE [LARGE SCALE GENOMIC DNA]</scope>
    <source>
        <strain evidence="1 3">Y9602</strain>
    </source>
</reference>
<dbReference type="Proteomes" id="UP001598201">
    <property type="component" value="Unassembled WGS sequence"/>
</dbReference>